<organism evidence="1 2">
    <name type="scientific">Cyclotella atomus</name>
    <dbReference type="NCBI Taxonomy" id="382360"/>
    <lineage>
        <taxon>Eukaryota</taxon>
        <taxon>Sar</taxon>
        <taxon>Stramenopiles</taxon>
        <taxon>Ochrophyta</taxon>
        <taxon>Bacillariophyta</taxon>
        <taxon>Coscinodiscophyceae</taxon>
        <taxon>Thalassiosirophycidae</taxon>
        <taxon>Stephanodiscales</taxon>
        <taxon>Stephanodiscaceae</taxon>
        <taxon>Cyclotella</taxon>
    </lineage>
</organism>
<protein>
    <recommendedName>
        <fullName evidence="3">FCP1 homology domain-containing protein</fullName>
    </recommendedName>
</protein>
<reference evidence="1 2" key="1">
    <citation type="submission" date="2024-10" db="EMBL/GenBank/DDBJ databases">
        <title>Updated reference genomes for cyclostephanoid diatoms.</title>
        <authorList>
            <person name="Roberts W.R."/>
            <person name="Alverson A.J."/>
        </authorList>
    </citation>
    <scope>NUCLEOTIDE SEQUENCE [LARGE SCALE GENOMIC DNA]</scope>
    <source>
        <strain evidence="1 2">AJA010-31</strain>
    </source>
</reference>
<accession>A0ABD3QVL9</accession>
<evidence type="ECO:0000313" key="2">
    <source>
        <dbReference type="Proteomes" id="UP001530400"/>
    </source>
</evidence>
<comment type="caution">
    <text evidence="1">The sequence shown here is derived from an EMBL/GenBank/DDBJ whole genome shotgun (WGS) entry which is preliminary data.</text>
</comment>
<keyword evidence="2" id="KW-1185">Reference proteome</keyword>
<gene>
    <name evidence="1" type="ORF">ACHAWO_012051</name>
</gene>
<evidence type="ECO:0008006" key="3">
    <source>
        <dbReference type="Google" id="ProtNLM"/>
    </source>
</evidence>
<name>A0ABD3QVL9_9STRA</name>
<dbReference type="AlphaFoldDB" id="A0ABD3QVL9"/>
<dbReference type="InterPro" id="IPR036412">
    <property type="entry name" value="HAD-like_sf"/>
</dbReference>
<evidence type="ECO:0000313" key="1">
    <source>
        <dbReference type="EMBL" id="KAL3804293.1"/>
    </source>
</evidence>
<dbReference type="SUPFAM" id="SSF56784">
    <property type="entry name" value="HAD-like"/>
    <property type="match status" value="1"/>
</dbReference>
<proteinExistence type="predicted"/>
<dbReference type="Proteomes" id="UP001530400">
    <property type="component" value="Unassembled WGS sequence"/>
</dbReference>
<sequence>MSAASTDCLERKCAAAVQKLVDLKINFLAIDFDQTMIDIHTGGRWKGTTAELNEHMRPLFLHLVTLATANSIRVAIVTFSCQTDKIREVLELSYNSTIADLIPIRGCDKTWSYEGCGMKCGKQQHMASVVEELQRKPMLGVGEVTKRSTLLIDDDPKNIRMCLKDGVRGVWFNPRDGERLLDDILRLK</sequence>
<dbReference type="EMBL" id="JALLPJ020000044">
    <property type="protein sequence ID" value="KAL3804293.1"/>
    <property type="molecule type" value="Genomic_DNA"/>
</dbReference>